<sequence length="184" mass="17889">MTAGAVASRSDAALGAAALVAAAAGGLGGSWLLLPTAAALVTAWIAWRDAQSFIIPNEAAAALAALGIAARFAEGGGTTDVLGALAVDVVLTGGLLWGVREVYFRARGRDGLGLGDVKLAAAAGCLAGAAGFAVALFAASLAGLVVAGLRRAGREDRLPFGALLAPAVWVVWAAAGFAAPGLLG</sequence>
<dbReference type="InterPro" id="IPR050882">
    <property type="entry name" value="Prepilin_peptidase/N-MTase"/>
</dbReference>
<dbReference type="InterPro" id="IPR000045">
    <property type="entry name" value="Prepilin_IV_endopep_pep"/>
</dbReference>
<dbReference type="EMBL" id="JAFBCY010000002">
    <property type="protein sequence ID" value="MBM7850940.1"/>
    <property type="molecule type" value="Genomic_DNA"/>
</dbReference>
<reference evidence="4" key="1">
    <citation type="journal article" date="2014" name="Int. J. Syst. Evol. Microbiol.">
        <title>Complete genome sequence of Corynebacterium casei LMG S-19264T (=DSM 44701T), isolated from a smear-ripened cheese.</title>
        <authorList>
            <consortium name="US DOE Joint Genome Institute (JGI-PGF)"/>
            <person name="Walter F."/>
            <person name="Albersmeier A."/>
            <person name="Kalinowski J."/>
            <person name="Ruckert C."/>
        </authorList>
    </citation>
    <scope>NUCLEOTIDE SEQUENCE</scope>
    <source>
        <strain evidence="4">VKM B-1606</strain>
    </source>
</reference>
<protein>
    <submittedName>
        <fullName evidence="5">Prepilin signal peptidase PulO-like enzyme (Type II secretory pathway)</fullName>
    </submittedName>
</protein>
<proteinExistence type="inferred from homology"/>
<dbReference type="Proteomes" id="UP000758856">
    <property type="component" value="Unassembled WGS sequence"/>
</dbReference>
<evidence type="ECO:0000256" key="1">
    <source>
        <dbReference type="ARBA" id="ARBA00005801"/>
    </source>
</evidence>
<feature type="transmembrane region" description="Helical" evidence="2">
    <location>
        <begin position="119"/>
        <end position="146"/>
    </location>
</feature>
<evidence type="ECO:0000313" key="5">
    <source>
        <dbReference type="EMBL" id="MBM7850940.1"/>
    </source>
</evidence>
<dbReference type="Proteomes" id="UP001143400">
    <property type="component" value="Unassembled WGS sequence"/>
</dbReference>
<organism evidence="4 7">
    <name type="scientific">Methylopila capsulata</name>
    <dbReference type="NCBI Taxonomy" id="61654"/>
    <lineage>
        <taxon>Bacteria</taxon>
        <taxon>Pseudomonadati</taxon>
        <taxon>Pseudomonadota</taxon>
        <taxon>Alphaproteobacteria</taxon>
        <taxon>Hyphomicrobiales</taxon>
        <taxon>Methylopilaceae</taxon>
        <taxon>Methylopila</taxon>
    </lineage>
</organism>
<feature type="transmembrane region" description="Helical" evidence="2">
    <location>
        <begin position="12"/>
        <end position="34"/>
    </location>
</feature>
<evidence type="ECO:0000313" key="4">
    <source>
        <dbReference type="EMBL" id="GLK53998.1"/>
    </source>
</evidence>
<feature type="transmembrane region" description="Helical" evidence="2">
    <location>
        <begin position="80"/>
        <end position="99"/>
    </location>
</feature>
<comment type="similarity">
    <text evidence="1">Belongs to the peptidase A24 family.</text>
</comment>
<evidence type="ECO:0000259" key="3">
    <source>
        <dbReference type="Pfam" id="PF01478"/>
    </source>
</evidence>
<accession>A0A9W6MQ84</accession>
<keyword evidence="6" id="KW-1185">Reference proteome</keyword>
<dbReference type="Gene3D" id="1.20.120.1220">
    <property type="match status" value="1"/>
</dbReference>
<dbReference type="GO" id="GO:0006465">
    <property type="term" value="P:signal peptide processing"/>
    <property type="evidence" value="ECO:0007669"/>
    <property type="project" value="TreeGrafter"/>
</dbReference>
<dbReference type="GO" id="GO:0005886">
    <property type="term" value="C:plasma membrane"/>
    <property type="evidence" value="ECO:0007669"/>
    <property type="project" value="TreeGrafter"/>
</dbReference>
<feature type="transmembrane region" description="Helical" evidence="2">
    <location>
        <begin position="158"/>
        <end position="179"/>
    </location>
</feature>
<evidence type="ECO:0000313" key="7">
    <source>
        <dbReference type="Proteomes" id="UP001143400"/>
    </source>
</evidence>
<keyword evidence="2" id="KW-1133">Transmembrane helix</keyword>
<feature type="domain" description="Prepilin type IV endopeptidase peptidase" evidence="3">
    <location>
        <begin position="39"/>
        <end position="147"/>
    </location>
</feature>
<dbReference type="RefSeq" id="WP_204949375.1">
    <property type="nucleotide sequence ID" value="NZ_BSFF01000001.1"/>
</dbReference>
<dbReference type="Pfam" id="PF01478">
    <property type="entry name" value="Peptidase_A24"/>
    <property type="match status" value="1"/>
</dbReference>
<name>A0A9W6MQ84_9HYPH</name>
<comment type="caution">
    <text evidence="4">The sequence shown here is derived from an EMBL/GenBank/DDBJ whole genome shotgun (WGS) entry which is preliminary data.</text>
</comment>
<evidence type="ECO:0000256" key="2">
    <source>
        <dbReference type="SAM" id="Phobius"/>
    </source>
</evidence>
<dbReference type="EMBL" id="BSFF01000001">
    <property type="protein sequence ID" value="GLK53998.1"/>
    <property type="molecule type" value="Genomic_DNA"/>
</dbReference>
<gene>
    <name evidence="4" type="ORF">GCM10008170_00170</name>
    <name evidence="5" type="ORF">JOD31_001165</name>
</gene>
<dbReference type="PANTHER" id="PTHR30487">
    <property type="entry name" value="TYPE 4 PREPILIN-LIKE PROTEINS LEADER PEPTIDE-PROCESSING ENZYME"/>
    <property type="match status" value="1"/>
</dbReference>
<reference evidence="4" key="3">
    <citation type="submission" date="2023-01" db="EMBL/GenBank/DDBJ databases">
        <authorList>
            <person name="Sun Q."/>
            <person name="Evtushenko L."/>
        </authorList>
    </citation>
    <scope>NUCLEOTIDE SEQUENCE</scope>
    <source>
        <strain evidence="4">VKM B-1606</strain>
    </source>
</reference>
<dbReference type="PANTHER" id="PTHR30487:SF0">
    <property type="entry name" value="PREPILIN LEADER PEPTIDASE_N-METHYLTRANSFERASE-RELATED"/>
    <property type="match status" value="1"/>
</dbReference>
<evidence type="ECO:0000313" key="6">
    <source>
        <dbReference type="Proteomes" id="UP000758856"/>
    </source>
</evidence>
<keyword evidence="2" id="KW-0472">Membrane</keyword>
<dbReference type="GO" id="GO:0004190">
    <property type="term" value="F:aspartic-type endopeptidase activity"/>
    <property type="evidence" value="ECO:0007669"/>
    <property type="project" value="InterPro"/>
</dbReference>
<keyword evidence="2" id="KW-0812">Transmembrane</keyword>
<dbReference type="AlphaFoldDB" id="A0A9W6MQ84"/>
<reference evidence="5 6" key="2">
    <citation type="submission" date="2021-01" db="EMBL/GenBank/DDBJ databases">
        <title>Genomic Encyclopedia of Type Strains, Phase IV (KMG-IV): sequencing the most valuable type-strain genomes for metagenomic binning, comparative biology and taxonomic classification.</title>
        <authorList>
            <person name="Goeker M."/>
        </authorList>
    </citation>
    <scope>NUCLEOTIDE SEQUENCE [LARGE SCALE GENOMIC DNA]</scope>
    <source>
        <strain evidence="5 6">DSM 6130</strain>
    </source>
</reference>